<comment type="caution">
    <text evidence="1">The sequence shown here is derived from an EMBL/GenBank/DDBJ whole genome shotgun (WGS) entry which is preliminary data.</text>
</comment>
<proteinExistence type="predicted"/>
<dbReference type="Gene3D" id="3.40.50.300">
    <property type="entry name" value="P-loop containing nucleotide triphosphate hydrolases"/>
    <property type="match status" value="1"/>
</dbReference>
<evidence type="ECO:0000313" key="2">
    <source>
        <dbReference type="Proteomes" id="UP000178574"/>
    </source>
</evidence>
<reference evidence="1 2" key="1">
    <citation type="journal article" date="2016" name="Nat. Commun.">
        <title>Thousands of microbial genomes shed light on interconnected biogeochemical processes in an aquifer system.</title>
        <authorList>
            <person name="Anantharaman K."/>
            <person name="Brown C.T."/>
            <person name="Hug L.A."/>
            <person name="Sharon I."/>
            <person name="Castelle C.J."/>
            <person name="Probst A.J."/>
            <person name="Thomas B.C."/>
            <person name="Singh A."/>
            <person name="Wilkins M.J."/>
            <person name="Karaoz U."/>
            <person name="Brodie E.L."/>
            <person name="Williams K.H."/>
            <person name="Hubbard S.S."/>
            <person name="Banfield J.F."/>
        </authorList>
    </citation>
    <scope>NUCLEOTIDE SEQUENCE [LARGE SCALE GENOMIC DNA]</scope>
</reference>
<dbReference type="Proteomes" id="UP000178574">
    <property type="component" value="Unassembled WGS sequence"/>
</dbReference>
<sequence>MGIHEVINVSESIKELIVKNATADEIERRAREEGMLSMLDEGFIRVSQKMTTIEEVFRVTSE</sequence>
<dbReference type="InterPro" id="IPR027417">
    <property type="entry name" value="P-loop_NTPase"/>
</dbReference>
<evidence type="ECO:0000313" key="1">
    <source>
        <dbReference type="EMBL" id="OGZ96902.1"/>
    </source>
</evidence>
<gene>
    <name evidence="1" type="ORF">A2847_02750</name>
</gene>
<organism evidence="1 2">
    <name type="scientific">Candidatus Sungbacteria bacterium RIFCSPHIGHO2_01_FULL_50_25</name>
    <dbReference type="NCBI Taxonomy" id="1802265"/>
    <lineage>
        <taxon>Bacteria</taxon>
        <taxon>Candidatus Sungiibacteriota</taxon>
    </lineage>
</organism>
<dbReference type="EMBL" id="MHQD01000004">
    <property type="protein sequence ID" value="OGZ96902.1"/>
    <property type="molecule type" value="Genomic_DNA"/>
</dbReference>
<protein>
    <submittedName>
        <fullName evidence="1">Uncharacterized protein</fullName>
    </submittedName>
</protein>
<name>A0A1G2KBS9_9BACT</name>
<dbReference type="AlphaFoldDB" id="A0A1G2KBS9"/>
<accession>A0A1G2KBS9</accession>